<dbReference type="InterPro" id="IPR036737">
    <property type="entry name" value="OmpA-like_sf"/>
</dbReference>
<sequence>MKKIFLPAALLTTLVLAACSSMPKTTSLLEQTRMEYQAAQNNPNVSTLAPLEMSQATVAMNDANTAAKNDENSEKIDRLAYLAKQKIGLAQELTKQKMAEASAAAAAQTRDQIRLDQRTSEANQAKLQADQAKAQAEQARLAAQIAQAEASDAQKRIMDEQAKANEIQNRNAALEAQLAELKAKTTERGIIITLGDVLFGIDQAKLTPDGMRTTQKLADVLQSNMQRTVLVEGYTDNTGSKAHNQDLSERRAAAVRSALVLMGVSRDRVAIRGYGESYPAAENDTAQNRQLNRRVEIVLSDASGKTIPR</sequence>
<dbReference type="InterPro" id="IPR050330">
    <property type="entry name" value="Bact_OuterMem_StrucFunc"/>
</dbReference>
<dbReference type="Pfam" id="PF00691">
    <property type="entry name" value="OmpA"/>
    <property type="match status" value="1"/>
</dbReference>
<evidence type="ECO:0000256" key="2">
    <source>
        <dbReference type="ARBA" id="ARBA00023136"/>
    </source>
</evidence>
<protein>
    <submittedName>
        <fullName evidence="8">OmpA family protein</fullName>
    </submittedName>
</protein>
<dbReference type="Pfam" id="PF14346">
    <property type="entry name" value="DUF4398"/>
    <property type="match status" value="1"/>
</dbReference>
<evidence type="ECO:0000256" key="6">
    <source>
        <dbReference type="SAM" id="SignalP"/>
    </source>
</evidence>
<dbReference type="PROSITE" id="PS51123">
    <property type="entry name" value="OMPA_2"/>
    <property type="match status" value="1"/>
</dbReference>
<comment type="caution">
    <text evidence="8">The sequence shown here is derived from an EMBL/GenBank/DDBJ whole genome shotgun (WGS) entry which is preliminary data.</text>
</comment>
<dbReference type="InterPro" id="IPR006664">
    <property type="entry name" value="OMP_bac"/>
</dbReference>
<feature type="chain" id="PRO_5046735948" evidence="6">
    <location>
        <begin position="18"/>
        <end position="309"/>
    </location>
</feature>
<feature type="domain" description="OmpA-like" evidence="7">
    <location>
        <begin position="186"/>
        <end position="303"/>
    </location>
</feature>
<dbReference type="Gene3D" id="3.30.1330.60">
    <property type="entry name" value="OmpA-like domain"/>
    <property type="match status" value="1"/>
</dbReference>
<dbReference type="PANTHER" id="PTHR30329:SF21">
    <property type="entry name" value="LIPOPROTEIN YIAD-RELATED"/>
    <property type="match status" value="1"/>
</dbReference>
<feature type="coiled-coil region" evidence="5">
    <location>
        <begin position="115"/>
        <end position="184"/>
    </location>
</feature>
<evidence type="ECO:0000256" key="4">
    <source>
        <dbReference type="PROSITE-ProRule" id="PRU00473"/>
    </source>
</evidence>
<dbReference type="PRINTS" id="PR01021">
    <property type="entry name" value="OMPADOMAIN"/>
</dbReference>
<keyword evidence="3" id="KW-0998">Cell outer membrane</keyword>
<proteinExistence type="predicted"/>
<gene>
    <name evidence="8" type="ORF">H8L32_21150</name>
</gene>
<evidence type="ECO:0000256" key="3">
    <source>
        <dbReference type="ARBA" id="ARBA00023237"/>
    </source>
</evidence>
<dbReference type="SUPFAM" id="SSF103088">
    <property type="entry name" value="OmpA-like"/>
    <property type="match status" value="1"/>
</dbReference>
<keyword evidence="6" id="KW-0732">Signal</keyword>
<dbReference type="EMBL" id="JACOGF010000012">
    <property type="protein sequence ID" value="MBC3919991.1"/>
    <property type="molecule type" value="Genomic_DNA"/>
</dbReference>
<dbReference type="RefSeq" id="WP_186949249.1">
    <property type="nucleotide sequence ID" value="NZ_JACOGF010000012.1"/>
</dbReference>
<dbReference type="PANTHER" id="PTHR30329">
    <property type="entry name" value="STATOR ELEMENT OF FLAGELLAR MOTOR COMPLEX"/>
    <property type="match status" value="1"/>
</dbReference>
<keyword evidence="2 4" id="KW-0472">Membrane</keyword>
<feature type="signal peptide" evidence="6">
    <location>
        <begin position="1"/>
        <end position="17"/>
    </location>
</feature>
<accession>A0ABR6ZVU0</accession>
<evidence type="ECO:0000256" key="5">
    <source>
        <dbReference type="SAM" id="Coils"/>
    </source>
</evidence>
<keyword evidence="9" id="KW-1185">Reference proteome</keyword>
<dbReference type="CDD" id="cd07185">
    <property type="entry name" value="OmpA_C-like"/>
    <property type="match status" value="1"/>
</dbReference>
<reference evidence="8 9" key="1">
    <citation type="submission" date="2020-08" db="EMBL/GenBank/DDBJ databases">
        <title>Novel species isolated from subtropical streams in China.</title>
        <authorList>
            <person name="Lu H."/>
        </authorList>
    </citation>
    <scope>NUCLEOTIDE SEQUENCE [LARGE SCALE GENOMIC DNA]</scope>
    <source>
        <strain evidence="8 9">CY18W</strain>
    </source>
</reference>
<evidence type="ECO:0000313" key="8">
    <source>
        <dbReference type="EMBL" id="MBC3919991.1"/>
    </source>
</evidence>
<comment type="subcellular location">
    <subcellularLocation>
        <location evidence="1">Cell outer membrane</location>
    </subcellularLocation>
</comment>
<keyword evidence="5" id="KW-0175">Coiled coil</keyword>
<organism evidence="8 9">
    <name type="scientific">Undibacterium hunanense</name>
    <dbReference type="NCBI Taxonomy" id="2762292"/>
    <lineage>
        <taxon>Bacteria</taxon>
        <taxon>Pseudomonadati</taxon>
        <taxon>Pseudomonadota</taxon>
        <taxon>Betaproteobacteria</taxon>
        <taxon>Burkholderiales</taxon>
        <taxon>Oxalobacteraceae</taxon>
        <taxon>Undibacterium</taxon>
    </lineage>
</organism>
<dbReference type="PRINTS" id="PR01023">
    <property type="entry name" value="NAFLGMOTY"/>
</dbReference>
<evidence type="ECO:0000256" key="1">
    <source>
        <dbReference type="ARBA" id="ARBA00004442"/>
    </source>
</evidence>
<name>A0ABR6ZVU0_9BURK</name>
<dbReference type="InterPro" id="IPR025511">
    <property type="entry name" value="DUF4398"/>
</dbReference>
<dbReference type="InterPro" id="IPR006665">
    <property type="entry name" value="OmpA-like"/>
</dbReference>
<dbReference type="Proteomes" id="UP000650424">
    <property type="component" value="Unassembled WGS sequence"/>
</dbReference>
<evidence type="ECO:0000313" key="9">
    <source>
        <dbReference type="Proteomes" id="UP000650424"/>
    </source>
</evidence>
<evidence type="ECO:0000259" key="7">
    <source>
        <dbReference type="PROSITE" id="PS51123"/>
    </source>
</evidence>
<dbReference type="PROSITE" id="PS51257">
    <property type="entry name" value="PROKAR_LIPOPROTEIN"/>
    <property type="match status" value="1"/>
</dbReference>